<feature type="binding site" evidence="8">
    <location>
        <position position="1675"/>
    </location>
    <ligand>
        <name>Na(+)</name>
        <dbReference type="ChEBI" id="CHEBI:29101"/>
        <label>1</label>
    </ligand>
</feature>
<dbReference type="Pfam" id="PF18139">
    <property type="entry name" value="LSDAT_euk"/>
    <property type="match status" value="1"/>
</dbReference>
<feature type="transmembrane region" description="Helical" evidence="10">
    <location>
        <begin position="1562"/>
        <end position="1584"/>
    </location>
</feature>
<evidence type="ECO:0000259" key="11">
    <source>
        <dbReference type="Pfam" id="PF00520"/>
    </source>
</evidence>
<evidence type="ECO:0000259" key="13">
    <source>
        <dbReference type="Pfam" id="PF25508"/>
    </source>
</evidence>
<feature type="domain" description="Ion transport" evidence="11">
    <location>
        <begin position="929"/>
        <end position="1164"/>
    </location>
</feature>
<keyword evidence="8" id="KW-0479">Metal-binding</keyword>
<feature type="transmembrane region" description="Helical" evidence="10">
    <location>
        <begin position="824"/>
        <end position="847"/>
    </location>
</feature>
<dbReference type="PANTHER" id="PTHR13800:SF12">
    <property type="entry name" value="TRANSIENT RECEPTOR POTENTIAL CATION CHANNEL SUBFAMILY M MEMBER-LIKE 2"/>
    <property type="match status" value="1"/>
</dbReference>
<dbReference type="InterPro" id="IPR037272">
    <property type="entry name" value="SNS_sf"/>
</dbReference>
<evidence type="ECO:0000256" key="1">
    <source>
        <dbReference type="ARBA" id="ARBA00004141"/>
    </source>
</evidence>
<dbReference type="InterPro" id="IPR005821">
    <property type="entry name" value="Ion_trans_dom"/>
</dbReference>
<evidence type="ECO:0000256" key="7">
    <source>
        <dbReference type="ARBA" id="ARBA00023303"/>
    </source>
</evidence>
<name>A0A819QHZ9_9BILA</name>
<dbReference type="Pfam" id="PF00209">
    <property type="entry name" value="SNF"/>
    <property type="match status" value="1"/>
</dbReference>
<feature type="binding site" evidence="8">
    <location>
        <position position="1676"/>
    </location>
    <ligand>
        <name>Na(+)</name>
        <dbReference type="ChEBI" id="CHEBI:29101"/>
        <label>1</label>
    </ligand>
</feature>
<evidence type="ECO:0000256" key="2">
    <source>
        <dbReference type="ARBA" id="ARBA00022448"/>
    </source>
</evidence>
<evidence type="ECO:0000256" key="6">
    <source>
        <dbReference type="ARBA" id="ARBA00023136"/>
    </source>
</evidence>
<dbReference type="PANTHER" id="PTHR13800">
    <property type="entry name" value="TRANSIENT RECEPTOR POTENTIAL CATION CHANNEL, SUBFAMILY M, MEMBER 6"/>
    <property type="match status" value="1"/>
</dbReference>
<feature type="domain" description="TRPM-like" evidence="13">
    <location>
        <begin position="542"/>
        <end position="802"/>
    </location>
</feature>
<keyword evidence="2" id="KW-0813">Transport</keyword>
<feature type="binding site" evidence="8">
    <location>
        <position position="1672"/>
    </location>
    <ligand>
        <name>Na(+)</name>
        <dbReference type="ChEBI" id="CHEBI:29101"/>
        <label>1</label>
    </ligand>
</feature>
<evidence type="ECO:0000313" key="14">
    <source>
        <dbReference type="EMBL" id="CAF4026120.1"/>
    </source>
</evidence>
<comment type="subcellular location">
    <subcellularLocation>
        <location evidence="1">Membrane</location>
        <topology evidence="1">Multi-pass membrane protein</topology>
    </subcellularLocation>
</comment>
<feature type="transmembrane region" description="Helical" evidence="10">
    <location>
        <begin position="1392"/>
        <end position="1417"/>
    </location>
</feature>
<feature type="domain" description="TRPM SLOG" evidence="12">
    <location>
        <begin position="168"/>
        <end position="397"/>
    </location>
</feature>
<evidence type="ECO:0000256" key="5">
    <source>
        <dbReference type="ARBA" id="ARBA00023065"/>
    </source>
</evidence>
<feature type="transmembrane region" description="Helical" evidence="10">
    <location>
        <begin position="1489"/>
        <end position="1513"/>
    </location>
</feature>
<feature type="transmembrane region" description="Helical" evidence="10">
    <location>
        <begin position="1132"/>
        <end position="1155"/>
    </location>
</feature>
<evidence type="ECO:0000256" key="9">
    <source>
        <dbReference type="PIRSR" id="PIRSR600175-2"/>
    </source>
</evidence>
<evidence type="ECO:0000256" key="8">
    <source>
        <dbReference type="PIRSR" id="PIRSR600175-1"/>
    </source>
</evidence>
<feature type="transmembrane region" description="Helical" evidence="10">
    <location>
        <begin position="1700"/>
        <end position="1717"/>
    </location>
</feature>
<evidence type="ECO:0000313" key="15">
    <source>
        <dbReference type="Proteomes" id="UP000663836"/>
    </source>
</evidence>
<keyword evidence="6 10" id="KW-0472">Membrane</keyword>
<dbReference type="SUPFAM" id="SSF161070">
    <property type="entry name" value="SNF-like"/>
    <property type="match status" value="1"/>
</dbReference>
<keyword evidence="4 10" id="KW-1133">Transmembrane helix</keyword>
<dbReference type="InterPro" id="IPR000175">
    <property type="entry name" value="Na/ntran_symport"/>
</dbReference>
<dbReference type="EMBL" id="CAJOBD010005284">
    <property type="protein sequence ID" value="CAF4026120.1"/>
    <property type="molecule type" value="Genomic_DNA"/>
</dbReference>
<protein>
    <submittedName>
        <fullName evidence="14">Uncharacterized protein</fullName>
    </submittedName>
</protein>
<dbReference type="PROSITE" id="PS50267">
    <property type="entry name" value="NA_NEUROTRAN_SYMP_3"/>
    <property type="match status" value="1"/>
</dbReference>
<feature type="transmembrane region" description="Helical" evidence="10">
    <location>
        <begin position="977"/>
        <end position="1001"/>
    </location>
</feature>
<dbReference type="InterPro" id="IPR050927">
    <property type="entry name" value="TRPM"/>
</dbReference>
<proteinExistence type="predicted"/>
<organism evidence="14 15">
    <name type="scientific">Rotaria sordida</name>
    <dbReference type="NCBI Taxonomy" id="392033"/>
    <lineage>
        <taxon>Eukaryota</taxon>
        <taxon>Metazoa</taxon>
        <taxon>Spiralia</taxon>
        <taxon>Gnathifera</taxon>
        <taxon>Rotifera</taxon>
        <taxon>Eurotatoria</taxon>
        <taxon>Bdelloidea</taxon>
        <taxon>Philodinida</taxon>
        <taxon>Philodinidae</taxon>
        <taxon>Rotaria</taxon>
    </lineage>
</organism>
<dbReference type="GO" id="GO:0046872">
    <property type="term" value="F:metal ion binding"/>
    <property type="evidence" value="ECO:0007669"/>
    <property type="project" value="UniProtKB-KW"/>
</dbReference>
<keyword evidence="5" id="KW-0406">Ion transport</keyword>
<keyword evidence="8" id="KW-0915">Sodium</keyword>
<dbReference type="InterPro" id="IPR041491">
    <property type="entry name" value="TRPM_SLOG"/>
</dbReference>
<gene>
    <name evidence="14" type="ORF">JBS370_LOCUS27701</name>
</gene>
<feature type="transmembrane region" description="Helical" evidence="10">
    <location>
        <begin position="1519"/>
        <end position="1541"/>
    </location>
</feature>
<evidence type="ECO:0000259" key="12">
    <source>
        <dbReference type="Pfam" id="PF18139"/>
    </source>
</evidence>
<dbReference type="GO" id="GO:0099604">
    <property type="term" value="F:ligand-gated calcium channel activity"/>
    <property type="evidence" value="ECO:0007669"/>
    <property type="project" value="TreeGrafter"/>
</dbReference>
<dbReference type="Proteomes" id="UP000663836">
    <property type="component" value="Unassembled WGS sequence"/>
</dbReference>
<dbReference type="GO" id="GO:0005886">
    <property type="term" value="C:plasma membrane"/>
    <property type="evidence" value="ECO:0007669"/>
    <property type="project" value="TreeGrafter"/>
</dbReference>
<dbReference type="Pfam" id="PF00520">
    <property type="entry name" value="Ion_trans"/>
    <property type="match status" value="1"/>
</dbReference>
<feature type="transmembrane region" description="Helical" evidence="10">
    <location>
        <begin position="1045"/>
        <end position="1066"/>
    </location>
</feature>
<evidence type="ECO:0000256" key="10">
    <source>
        <dbReference type="SAM" id="Phobius"/>
    </source>
</evidence>
<sequence>MDTYWNEFENAATYEHARNFVEQHYRLTKKVTLDTLQEQIDVLKDENERIRMDNEHIRTDTGDIKNRMAASMNWIMTAMFELQSEDDWTRAIHHNLNIKRRTCTTFIPKRSTTNNLNKNENDIPCGCNRLRREHSWDVFEEKHIQWNRNKHTRSACNNAYGHIPDTHAHYIRCDIETPPNILAKLMFDIWKVKYPQLIMCIIGGAKYFKLDERLEREFMKGIIQAALRADGWIVTTGFKTGVVQLVGEAIDDHRVTNPHSHITAIGCSKWGATRNRASLILSKKSTKSIHDATIDISKRTKGEQDLESNHTHFLLLDDGTYYGYDIGDYRTKFVLEASHYKKSDDEKVPIVTVVVEGGPDTLSTIYKDLYNNIPVVLINGSGRVSNLLANFINRTESIINRNEKDNDDVDWRKVIHMKGTSDIGKSKTNFLPYIDEIRDGLRDISKGSNSSDVQIDKLLEYFLYCLQPTVRSKIRIFSLDSNESLDDTIFEVIIHAKQQESLEKNIPIDREQLLHLALAWNAIHVAKEYIIKDDLNDLDSDAKEKLFFNALLLNCPQFVNIFIKLNFNLTQIFYEKQINQPWKLRLNQLLRLYNNDDSKKGRERLYLLKKCWNNKPINSQEDLDLILRKLIGDYFKPIYTSSVTNFWKRLKLYSSKTRIADSDTIMYEDYNNNDSEVPDPEETQKEAREFVFRDLFLWSILTNRIEMSKVILSHMQTRICAALIASKILKSYKNFAYDNEKKDALSRQAEQFEIYANECLKYCYNYNEETAHEIAIRSINIFGGVSCLQVAVDADDKSFVSQPCCDQLLNNIWHDKIEPIQFTLLQHIGLLFSICTFGLLAPIFITFRKVKLIPIDFNNDRKRNNYMTINEIEQETKPLSRIRKRLEDHGINYSDIYAWQSDSCSQGCFDYFRQLKQFHQSPLIKFSSTNNSSCIHWTEILLIIIVTTMLFEDIRQFFWQENRSIIGKLSNYFIKNLFITLIHITSYILFYIGFILLFTYASTDENLTVAKIVLAYDLEIWYIRSLAFLGVTRNLGPKLVMIRKMLIDLFFFTYIILIAMIAYGVASRAMYKYNEDDKCNEDAHNDDLTFNGRSIFRHILYPSYYLMYGSTEKELKALDENRDLSTAIATQILLAFHMLFVNILLINLLIAMFSYTFETVQSQTDHVWQYERYSFIRECFDRSLLFPPFTIISHLIEFIHFLIRLCQKRNNSNMKKNQAKIFKMIAVDPKIDKDWSKFEGYATNLYARIQASGAPASSATVVPSRTRQDDLHTTLDTMNTSPSSSTIDLKTISDDIASIKRVIGDLRTYTEEMNRSMQSMNDAKERVKISKESKPRIRSAITTNSAFIIPYFCTYFLIGTPLFFLEMSLGQFTSRGAAAAFKMSRMFKGLGWAIGINSFLCSIYYNIIIAWILFYFFASFRSKLQWSDCGNWWNTERCANPETLNYSNSTIFCNSIHHQTNCTIPTLPPEEYFDNYVLHRSDSLDNLGLPSWSLSLCLLLAWILVGLCIIQGIKSSGKVVYFTALFPYVVIFALIIRGVTLPGARYGIKFYLKPNWNKIRQFDVWIAAASQVTYSLGIAFGSIISYSSFNRFKVNYFRLCMFVTACDCFTSVFAGFAIFSVLGYMSFKTGLPIEQVAKAGPGLAFVAYPQALSIMPGGPFWAVIFFFMLLTLGLDSQFGLVDVVIAGLLDTFKQLRQHKLFVSISYCIFCYLLALPICAP</sequence>
<dbReference type="PRINTS" id="PR00176">
    <property type="entry name" value="NANEUSMPORT"/>
</dbReference>
<feature type="binding site" evidence="8">
    <location>
        <position position="1575"/>
    </location>
    <ligand>
        <name>Na(+)</name>
        <dbReference type="ChEBI" id="CHEBI:29101"/>
        <label>1</label>
    </ligand>
</feature>
<keyword evidence="7" id="KW-0407">Ion channel</keyword>
<dbReference type="Pfam" id="PF25508">
    <property type="entry name" value="TRPM2"/>
    <property type="match status" value="1"/>
</dbReference>
<keyword evidence="3 10" id="KW-0812">Transmembrane</keyword>
<feature type="non-terminal residue" evidence="14">
    <location>
        <position position="1"/>
    </location>
</feature>
<dbReference type="InterPro" id="IPR057366">
    <property type="entry name" value="TRPM-like"/>
</dbReference>
<feature type="disulfide bond" evidence="9">
    <location>
        <begin position="1429"/>
        <end position="1438"/>
    </location>
</feature>
<feature type="transmembrane region" description="Helical" evidence="10">
    <location>
        <begin position="1660"/>
        <end position="1688"/>
    </location>
</feature>
<feature type="transmembrane region" description="Helical" evidence="10">
    <location>
        <begin position="1596"/>
        <end position="1624"/>
    </location>
</feature>
<reference evidence="14" key="1">
    <citation type="submission" date="2021-02" db="EMBL/GenBank/DDBJ databases">
        <authorList>
            <person name="Nowell W R."/>
        </authorList>
    </citation>
    <scope>NUCLEOTIDE SEQUENCE</scope>
</reference>
<evidence type="ECO:0000256" key="3">
    <source>
        <dbReference type="ARBA" id="ARBA00022692"/>
    </source>
</evidence>
<feature type="transmembrane region" description="Helical" evidence="10">
    <location>
        <begin position="1184"/>
        <end position="1206"/>
    </location>
</feature>
<comment type="caution">
    <text evidence="14">The sequence shown here is derived from an EMBL/GenBank/DDBJ whole genome shotgun (WGS) entry which is preliminary data.</text>
</comment>
<evidence type="ECO:0000256" key="4">
    <source>
        <dbReference type="ARBA" id="ARBA00022989"/>
    </source>
</evidence>
<keyword evidence="9" id="KW-1015">Disulfide bond</keyword>
<accession>A0A819QHZ9</accession>